<keyword evidence="2" id="KW-1185">Reference proteome</keyword>
<accession>A0A8T0F8A2</accession>
<evidence type="ECO:0008006" key="3">
    <source>
        <dbReference type="Google" id="ProtNLM"/>
    </source>
</evidence>
<reference evidence="1" key="1">
    <citation type="journal article" date="2020" name="bioRxiv">
        <title>Chromosome-level reference genome of the European wasp spider Argiope bruennichi: a resource for studies on range expansion and evolutionary adaptation.</title>
        <authorList>
            <person name="Sheffer M.M."/>
            <person name="Hoppe A."/>
            <person name="Krehenwinkel H."/>
            <person name="Uhl G."/>
            <person name="Kuss A.W."/>
            <person name="Jensen L."/>
            <person name="Jensen C."/>
            <person name="Gillespie R.G."/>
            <person name="Hoff K.J."/>
            <person name="Prost S."/>
        </authorList>
    </citation>
    <scope>NUCLEOTIDE SEQUENCE</scope>
</reference>
<sequence length="365" mass="42363">MDNLKRERTQLRRLFTKSLKKVENAVKTELVSKIELIPVFNILSDKAERLFEVGEKIRVKRIEMENIEEEFSNDLDIAENYRDQWIAMKTKADFVLATKEENSDTSGLRALETLRVTPEKYEAMLYPLVESALPEDLIKEWELTRSRVENKVKPNILGNLLEFLRSEVESDETLQLARSGFAKDQEFQRIIPKDPTAACIVSSEKKRAEKNDKQCIFCNKSFYNTTERFKAPDMSLEEKKETLKEKGACFICLKPGHNSKIFRAYLKCIICKKKPHINQTKQNPSPELHAKIHLSPRNSSTLLLTVLVKIMNKDRSLIIRRLFDTGAQRSFIKKDIVDKLGLEPVDQEMLRHGLFAGRNMCRKQN</sequence>
<protein>
    <recommendedName>
        <fullName evidence="3">Peptidase A2 domain-containing protein</fullName>
    </recommendedName>
</protein>
<gene>
    <name evidence="1" type="ORF">HNY73_011174</name>
</gene>
<dbReference type="EMBL" id="JABXBU010000030">
    <property type="protein sequence ID" value="KAF8785659.1"/>
    <property type="molecule type" value="Genomic_DNA"/>
</dbReference>
<reference evidence="1" key="2">
    <citation type="submission" date="2020-06" db="EMBL/GenBank/DDBJ databases">
        <authorList>
            <person name="Sheffer M."/>
        </authorList>
    </citation>
    <scope>NUCLEOTIDE SEQUENCE</scope>
</reference>
<comment type="caution">
    <text evidence="1">The sequence shown here is derived from an EMBL/GenBank/DDBJ whole genome shotgun (WGS) entry which is preliminary data.</text>
</comment>
<evidence type="ECO:0000313" key="2">
    <source>
        <dbReference type="Proteomes" id="UP000807504"/>
    </source>
</evidence>
<proteinExistence type="predicted"/>
<dbReference type="Proteomes" id="UP000807504">
    <property type="component" value="Unassembled WGS sequence"/>
</dbReference>
<dbReference type="PANTHER" id="PTHR47331">
    <property type="entry name" value="PHD-TYPE DOMAIN-CONTAINING PROTEIN"/>
    <property type="match status" value="1"/>
</dbReference>
<dbReference type="AlphaFoldDB" id="A0A8T0F8A2"/>
<evidence type="ECO:0000313" key="1">
    <source>
        <dbReference type="EMBL" id="KAF8785659.1"/>
    </source>
</evidence>
<name>A0A8T0F8A2_ARGBR</name>
<organism evidence="1 2">
    <name type="scientific">Argiope bruennichi</name>
    <name type="common">Wasp spider</name>
    <name type="synonym">Aranea bruennichi</name>
    <dbReference type="NCBI Taxonomy" id="94029"/>
    <lineage>
        <taxon>Eukaryota</taxon>
        <taxon>Metazoa</taxon>
        <taxon>Ecdysozoa</taxon>
        <taxon>Arthropoda</taxon>
        <taxon>Chelicerata</taxon>
        <taxon>Arachnida</taxon>
        <taxon>Araneae</taxon>
        <taxon>Araneomorphae</taxon>
        <taxon>Entelegynae</taxon>
        <taxon>Araneoidea</taxon>
        <taxon>Araneidae</taxon>
        <taxon>Argiope</taxon>
    </lineage>
</organism>
<dbReference type="PANTHER" id="PTHR47331:SF1">
    <property type="entry name" value="GAG-LIKE PROTEIN"/>
    <property type="match status" value="1"/>
</dbReference>